<reference evidence="1" key="1">
    <citation type="journal article" date="1994" name="Arch. Biochem. Biophys.">
        <title>Structural and functional comparison of anchorin CII (cartilage annexin V) and muscle annexin V.</title>
        <authorList>
            <person name="Bohm B.B."/>
            <person name="Wilbrink B."/>
            <person name="Kuettner K.E."/>
            <person name="Mollenhauer J."/>
        </authorList>
    </citation>
    <scope>PROTEIN SEQUENCE</scope>
</reference>
<evidence type="ECO:0000313" key="1">
    <source>
        <dbReference type="PIR" id="S51524"/>
    </source>
</evidence>
<name>Q7M3A7_BOVIN</name>
<keyword id="KW-0903">Direct protein sequencing</keyword>
<accession>Q7M3A7</accession>
<dbReference type="PIR" id="S51524">
    <property type="entry name" value="S51524"/>
</dbReference>
<proteinExistence type="evidence at protein level"/>
<dbReference type="AlphaFoldDB" id="Q7M3A7"/>
<protein>
    <submittedName>
        <fullName evidence="1">Anchorin CII</fullName>
    </submittedName>
</protein>
<organism evidence="1">
    <name type="scientific">Bos taurus</name>
    <name type="common">Bovine</name>
    <dbReference type="NCBI Taxonomy" id="9913"/>
    <lineage>
        <taxon>Eukaryota</taxon>
        <taxon>Metazoa</taxon>
        <taxon>Chordata</taxon>
        <taxon>Craniata</taxon>
        <taxon>Vertebrata</taxon>
        <taxon>Euteleostomi</taxon>
        <taxon>Mammalia</taxon>
        <taxon>Eutheria</taxon>
        <taxon>Laurasiatheria</taxon>
        <taxon>Artiodactyla</taxon>
        <taxon>Ruminantia</taxon>
        <taxon>Pecora</taxon>
        <taxon>Bovidae</taxon>
        <taxon>Bovinae</taxon>
        <taxon>Bos</taxon>
    </lineage>
</organism>
<sequence>GTVTAFSPFDARADAEALRKAMKTPAEVQNIK</sequence>